<reference evidence="1" key="1">
    <citation type="submission" date="2016-10" db="EMBL/GenBank/DDBJ databases">
        <authorList>
            <person name="Varghese N."/>
        </authorList>
    </citation>
    <scope>NUCLEOTIDE SEQUENCE</scope>
</reference>
<protein>
    <submittedName>
        <fullName evidence="1">Uncharacterized protein</fullName>
    </submittedName>
</protein>
<evidence type="ECO:0000313" key="1">
    <source>
        <dbReference type="EMBL" id="ASE99837.1"/>
    </source>
</evidence>
<name>A0A218MKP0_9VIRU</name>
<organism evidence="1">
    <name type="scientific">uncultured virus</name>
    <dbReference type="NCBI Taxonomy" id="340016"/>
    <lineage>
        <taxon>Viruses</taxon>
        <taxon>environmental samples</taxon>
    </lineage>
</organism>
<accession>A0A218MKP0</accession>
<sequence length="262" mass="26973">MAITETRQYREPFVEAAGLGVTNEGLRLLKQNLPTSTYTGRGFVAGQTGLETGAATAAANLGQLTGTGANTALPGQTASEVSIASYTSPYQQDVIDASLQALDREQARGLQSLRDSAVRSGAFGGGREAAAMGEYQATGDVARAQMEAQIRAQGFQQAQQARAADLQAQQGLGTYQTQLGAQQRQLDQARLAADQEQAREAAFGDYTRLGLVGPQLASVIGGFPAATQVQSTPPPSTTQQLLGLGIGAAGLAGAARGLFGQG</sequence>
<proteinExistence type="predicted"/>
<reference evidence="1" key="2">
    <citation type="journal article" date="2017" name="Nat. Commun.">
        <title>Single-virus genomics reveals hidden cosmopolitan and abundant viruses.</title>
        <authorList>
            <person name="Martinez-Hernandez F."/>
            <person name="Fornas O."/>
            <person name="Lluesma Gomez M."/>
            <person name="Bolduc B."/>
            <person name="de la Cruz Pena M.J."/>
            <person name="Martinez J.M."/>
            <person name="Anton J."/>
            <person name="Gasol J.M."/>
            <person name="Rosselli R."/>
            <person name="Rodriguez-Valera F."/>
            <person name="Sullivan M.B."/>
            <person name="Acinas S.G."/>
            <person name="Martinez-Garcia M."/>
        </authorList>
    </citation>
    <scope>NUCLEOTIDE SEQUENCE</scope>
</reference>
<dbReference type="EMBL" id="KY052798">
    <property type="protein sequence ID" value="ASE99837.1"/>
    <property type="molecule type" value="Genomic_DNA"/>
</dbReference>